<feature type="transmembrane region" description="Helical" evidence="8">
    <location>
        <begin position="211"/>
        <end position="229"/>
    </location>
</feature>
<dbReference type="EMBL" id="LBXN01000003">
    <property type="protein sequence ID" value="KKR34328.1"/>
    <property type="molecule type" value="Genomic_DNA"/>
</dbReference>
<accession>A0A0G0Q2I0</accession>
<organism evidence="10 11">
    <name type="scientific">Candidatus Gottesmanbacteria bacterium GW2011_GWC2_39_8</name>
    <dbReference type="NCBI Taxonomy" id="1618450"/>
    <lineage>
        <taxon>Bacteria</taxon>
        <taxon>Candidatus Gottesmaniibacteriota</taxon>
    </lineage>
</organism>
<evidence type="ECO:0000256" key="2">
    <source>
        <dbReference type="ARBA" id="ARBA00022475"/>
    </source>
</evidence>
<evidence type="ECO:0000313" key="11">
    <source>
        <dbReference type="Proteomes" id="UP000034539"/>
    </source>
</evidence>
<feature type="transmembrane region" description="Helical" evidence="8">
    <location>
        <begin position="61"/>
        <end position="80"/>
    </location>
</feature>
<feature type="transmembrane region" description="Helical" evidence="8">
    <location>
        <begin position="310"/>
        <end position="330"/>
    </location>
</feature>
<gene>
    <name evidence="10" type="ORF">UT63_C0003G0044</name>
</gene>
<dbReference type="InterPro" id="IPR038731">
    <property type="entry name" value="RgtA/B/C-like"/>
</dbReference>
<evidence type="ECO:0000256" key="5">
    <source>
        <dbReference type="ARBA" id="ARBA00022692"/>
    </source>
</evidence>
<evidence type="ECO:0000256" key="4">
    <source>
        <dbReference type="ARBA" id="ARBA00022679"/>
    </source>
</evidence>
<evidence type="ECO:0000256" key="1">
    <source>
        <dbReference type="ARBA" id="ARBA00004651"/>
    </source>
</evidence>
<sequence>MKSFKASKLQRHKSILLLGIILLIAAFFRFYRINEYMTFLGDEGRDVLVVKRMIVDHKFTLLGPITSVGSMYLGPIYYYFMLPFLFIFRLNPVGPAIGIALLALATTYLIYRTGKEFFTEEVGLFASFLYSISPLTITYGRSSWNPNAVPFFAMLLIYSLLNIVIKKKNLWYAVYGLGLGVILQLHYISVIFIPIFVAAMVVYKQKISLKNILMAFLGFIISFSPFLIFELRHDFTNTITLLKFIIGRSGSENFAFTKFIFSFNDVLVRIFWRTVIIVNAEISKLVIFIMGTLLFIYFKKKKYLSDKSFPAFKMMLIWFVVGILSYSFYTGAIYDYYFVPLFPLPFILTAIFLVSIKKYLGNLVYLLILILTVFNLSQSPLWKEPNNMVRNTQEISKFVKDHTGDRPYNFALLTGSNSDHAYRYFLEVWGNPPVTIESPQKDPERKTVMDQLLIVCEDKVCKPLGHPLWEVAGFGQADIAGEWDVSTVKVFRLVHHKGK</sequence>
<keyword evidence="2" id="KW-1003">Cell membrane</keyword>
<name>A0A0G0Q2I0_9BACT</name>
<comment type="caution">
    <text evidence="10">The sequence shown here is derived from an EMBL/GenBank/DDBJ whole genome shotgun (WGS) entry which is preliminary data.</text>
</comment>
<feature type="transmembrane region" description="Helical" evidence="8">
    <location>
        <begin position="92"/>
        <end position="111"/>
    </location>
</feature>
<feature type="domain" description="Glycosyltransferase RgtA/B/C/D-like" evidence="9">
    <location>
        <begin position="75"/>
        <end position="228"/>
    </location>
</feature>
<dbReference type="GO" id="GO:0005886">
    <property type="term" value="C:plasma membrane"/>
    <property type="evidence" value="ECO:0007669"/>
    <property type="project" value="UniProtKB-SubCell"/>
</dbReference>
<dbReference type="GO" id="GO:0009103">
    <property type="term" value="P:lipopolysaccharide biosynthetic process"/>
    <property type="evidence" value="ECO:0007669"/>
    <property type="project" value="UniProtKB-ARBA"/>
</dbReference>
<dbReference type="PANTHER" id="PTHR33908:SF11">
    <property type="entry name" value="MEMBRANE PROTEIN"/>
    <property type="match status" value="1"/>
</dbReference>
<evidence type="ECO:0000256" key="7">
    <source>
        <dbReference type="ARBA" id="ARBA00023136"/>
    </source>
</evidence>
<keyword evidence="5 8" id="KW-0812">Transmembrane</keyword>
<evidence type="ECO:0000259" key="9">
    <source>
        <dbReference type="Pfam" id="PF13231"/>
    </source>
</evidence>
<dbReference type="Proteomes" id="UP000034539">
    <property type="component" value="Unassembled WGS sequence"/>
</dbReference>
<comment type="subcellular location">
    <subcellularLocation>
        <location evidence="1">Cell membrane</location>
        <topology evidence="1">Multi-pass membrane protein</topology>
    </subcellularLocation>
</comment>
<keyword evidence="3" id="KW-0328">Glycosyltransferase</keyword>
<reference evidence="10 11" key="1">
    <citation type="journal article" date="2015" name="Nature">
        <title>rRNA introns, odd ribosomes, and small enigmatic genomes across a large radiation of phyla.</title>
        <authorList>
            <person name="Brown C.T."/>
            <person name="Hug L.A."/>
            <person name="Thomas B.C."/>
            <person name="Sharon I."/>
            <person name="Castelle C.J."/>
            <person name="Singh A."/>
            <person name="Wilkins M.J."/>
            <person name="Williams K.H."/>
            <person name="Banfield J.F."/>
        </authorList>
    </citation>
    <scope>NUCLEOTIDE SEQUENCE [LARGE SCALE GENOMIC DNA]</scope>
</reference>
<evidence type="ECO:0000313" key="10">
    <source>
        <dbReference type="EMBL" id="KKR34328.1"/>
    </source>
</evidence>
<dbReference type="Pfam" id="PF13231">
    <property type="entry name" value="PMT_2"/>
    <property type="match status" value="1"/>
</dbReference>
<feature type="transmembrane region" description="Helical" evidence="8">
    <location>
        <begin position="171"/>
        <end position="199"/>
    </location>
</feature>
<feature type="transmembrane region" description="Helical" evidence="8">
    <location>
        <begin position="12"/>
        <end position="31"/>
    </location>
</feature>
<keyword evidence="7 8" id="KW-0472">Membrane</keyword>
<dbReference type="AlphaFoldDB" id="A0A0G0Q2I0"/>
<evidence type="ECO:0000256" key="6">
    <source>
        <dbReference type="ARBA" id="ARBA00022989"/>
    </source>
</evidence>
<keyword evidence="4 10" id="KW-0808">Transferase</keyword>
<dbReference type="GO" id="GO:0016763">
    <property type="term" value="F:pentosyltransferase activity"/>
    <property type="evidence" value="ECO:0007669"/>
    <property type="project" value="TreeGrafter"/>
</dbReference>
<feature type="transmembrane region" description="Helical" evidence="8">
    <location>
        <begin position="147"/>
        <end position="165"/>
    </location>
</feature>
<feature type="transmembrane region" description="Helical" evidence="8">
    <location>
        <begin position="363"/>
        <end position="382"/>
    </location>
</feature>
<feature type="transmembrane region" description="Helical" evidence="8">
    <location>
        <begin position="270"/>
        <end position="298"/>
    </location>
</feature>
<feature type="transmembrane region" description="Helical" evidence="8">
    <location>
        <begin position="336"/>
        <end position="356"/>
    </location>
</feature>
<dbReference type="InterPro" id="IPR050297">
    <property type="entry name" value="LipidA_mod_glycosyltrf_83"/>
</dbReference>
<keyword evidence="6 8" id="KW-1133">Transmembrane helix</keyword>
<evidence type="ECO:0000256" key="3">
    <source>
        <dbReference type="ARBA" id="ARBA00022676"/>
    </source>
</evidence>
<protein>
    <submittedName>
        <fullName evidence="10">Glycosyl transferase family 39</fullName>
    </submittedName>
</protein>
<evidence type="ECO:0000256" key="8">
    <source>
        <dbReference type="SAM" id="Phobius"/>
    </source>
</evidence>
<proteinExistence type="predicted"/>
<dbReference type="PANTHER" id="PTHR33908">
    <property type="entry name" value="MANNOSYLTRANSFERASE YKCB-RELATED"/>
    <property type="match status" value="1"/>
</dbReference>